<evidence type="ECO:0000256" key="3">
    <source>
        <dbReference type="ARBA" id="ARBA00022723"/>
    </source>
</evidence>
<comment type="cofactor">
    <cofactor evidence="1">
        <name>Fe(2+)</name>
        <dbReference type="ChEBI" id="CHEBI:29033"/>
    </cofactor>
</comment>
<keyword evidence="6" id="KW-0045">Antibiotic biosynthesis</keyword>
<dbReference type="InterPro" id="IPR050411">
    <property type="entry name" value="AlphaKG_dependent_hydroxylases"/>
</dbReference>
<dbReference type="PANTHER" id="PTHR10696:SF56">
    <property type="entry name" value="TAUD_TFDA-LIKE DOMAIN-CONTAINING PROTEIN"/>
    <property type="match status" value="1"/>
</dbReference>
<evidence type="ECO:0000256" key="1">
    <source>
        <dbReference type="ARBA" id="ARBA00001954"/>
    </source>
</evidence>
<organism evidence="8 9">
    <name type="scientific">Streptomyces flaveolus</name>
    <dbReference type="NCBI Taxonomy" id="67297"/>
    <lineage>
        <taxon>Bacteria</taxon>
        <taxon>Bacillati</taxon>
        <taxon>Actinomycetota</taxon>
        <taxon>Actinomycetes</taxon>
        <taxon>Kitasatosporales</taxon>
        <taxon>Streptomycetaceae</taxon>
        <taxon>Streptomyces</taxon>
    </lineage>
</organism>
<dbReference type="RefSeq" id="WP_359261044.1">
    <property type="nucleotide sequence ID" value="NZ_JBFAEG010000047.1"/>
</dbReference>
<evidence type="ECO:0000256" key="2">
    <source>
        <dbReference type="ARBA" id="ARBA00008425"/>
    </source>
</evidence>
<sequence length="329" mass="35201">MTLLLDTAAVSAPPRTLTVGAGDAGRITALARRVAPAGDGRVDDHAYVAAARDAWCELPIPLRRGLRDFRRDSGPAGTLLVRGLPVDEAELPDTPSVGGSVQRTASVPAAVLLMVAAGLGDPAAFRPEKTGALVQDVVPVPGQEDFQGNAGSALLSFHTENAFHPHRPDFVMLLCLRADHERVAGLRTGCVRQTLPLLSEESRTALWGEEFVTAAPPSFRAAGAASPHAVLTGAAEDPDVRVDFAATRATTDRGRAALAELAELFDLTARTVRLEPGDLAIVDNRVTVHGRTAFRPRYDGRDRWLQRSFVLTDLRRSRGSRARDGYVLD</sequence>
<protein>
    <submittedName>
        <fullName evidence="8">TauD/TfdA family dioxygenase</fullName>
    </submittedName>
</protein>
<comment type="caution">
    <text evidence="8">The sequence shown here is derived from an EMBL/GenBank/DDBJ whole genome shotgun (WGS) entry which is preliminary data.</text>
</comment>
<reference evidence="8 9" key="1">
    <citation type="submission" date="2024-06" db="EMBL/GenBank/DDBJ databases">
        <title>The Natural Products Discovery Center: Release of the First 8490 Sequenced Strains for Exploring Actinobacteria Biosynthetic Diversity.</title>
        <authorList>
            <person name="Kalkreuter E."/>
            <person name="Kautsar S.A."/>
            <person name="Yang D."/>
            <person name="Bader C.D."/>
            <person name="Teijaro C.N."/>
            <person name="Fluegel L."/>
            <person name="Davis C.M."/>
            <person name="Simpson J.R."/>
            <person name="Lauterbach L."/>
            <person name="Steele A.D."/>
            <person name="Gui C."/>
            <person name="Meng S."/>
            <person name="Li G."/>
            <person name="Viehrig K."/>
            <person name="Ye F."/>
            <person name="Su P."/>
            <person name="Kiefer A.F."/>
            <person name="Nichols A."/>
            <person name="Cepeda A.J."/>
            <person name="Yan W."/>
            <person name="Fan B."/>
            <person name="Jiang Y."/>
            <person name="Adhikari A."/>
            <person name="Zheng C.-J."/>
            <person name="Schuster L."/>
            <person name="Cowan T.M."/>
            <person name="Smanski M.J."/>
            <person name="Chevrette M.G."/>
            <person name="De Carvalho L.P.S."/>
            <person name="Shen B."/>
        </authorList>
    </citation>
    <scope>NUCLEOTIDE SEQUENCE [LARGE SCALE GENOMIC DNA]</scope>
    <source>
        <strain evidence="8 9">NPDC020594</strain>
    </source>
</reference>
<name>A0ABV3AMP5_9ACTN</name>
<dbReference type="Gene3D" id="3.60.130.10">
    <property type="entry name" value="Clavaminate synthase-like"/>
    <property type="match status" value="1"/>
</dbReference>
<comment type="similarity">
    <text evidence="2">Belongs to the clavaminate synthase family.</text>
</comment>
<feature type="domain" description="TauD/TfdA-like" evidence="7">
    <location>
        <begin position="250"/>
        <end position="308"/>
    </location>
</feature>
<gene>
    <name evidence="8" type="ORF">AB0H04_41560</name>
</gene>
<evidence type="ECO:0000259" key="7">
    <source>
        <dbReference type="Pfam" id="PF02668"/>
    </source>
</evidence>
<dbReference type="Proteomes" id="UP001551011">
    <property type="component" value="Unassembled WGS sequence"/>
</dbReference>
<dbReference type="SUPFAM" id="SSF51197">
    <property type="entry name" value="Clavaminate synthase-like"/>
    <property type="match status" value="1"/>
</dbReference>
<proteinExistence type="inferred from homology"/>
<keyword evidence="8" id="KW-0223">Dioxygenase</keyword>
<evidence type="ECO:0000256" key="6">
    <source>
        <dbReference type="ARBA" id="ARBA00023194"/>
    </source>
</evidence>
<keyword evidence="9" id="KW-1185">Reference proteome</keyword>
<dbReference type="PIRSF" id="PIRSF019543">
    <property type="entry name" value="Clavaminate_syn"/>
    <property type="match status" value="1"/>
</dbReference>
<keyword evidence="3" id="KW-0479">Metal-binding</keyword>
<accession>A0ABV3AMP5</accession>
<evidence type="ECO:0000313" key="9">
    <source>
        <dbReference type="Proteomes" id="UP001551011"/>
    </source>
</evidence>
<keyword evidence="4" id="KW-0560">Oxidoreductase</keyword>
<evidence type="ECO:0000256" key="4">
    <source>
        <dbReference type="ARBA" id="ARBA00023002"/>
    </source>
</evidence>
<dbReference type="GO" id="GO:0051213">
    <property type="term" value="F:dioxygenase activity"/>
    <property type="evidence" value="ECO:0007669"/>
    <property type="project" value="UniProtKB-KW"/>
</dbReference>
<dbReference type="EMBL" id="JBFAEG010000047">
    <property type="protein sequence ID" value="MEU5713233.1"/>
    <property type="molecule type" value="Genomic_DNA"/>
</dbReference>
<keyword evidence="5" id="KW-0408">Iron</keyword>
<dbReference type="Pfam" id="PF02668">
    <property type="entry name" value="TauD"/>
    <property type="match status" value="1"/>
</dbReference>
<dbReference type="PANTHER" id="PTHR10696">
    <property type="entry name" value="GAMMA-BUTYROBETAINE HYDROXYLASE-RELATED"/>
    <property type="match status" value="1"/>
</dbReference>
<dbReference type="InterPro" id="IPR003819">
    <property type="entry name" value="TauD/TfdA-like"/>
</dbReference>
<dbReference type="InterPro" id="IPR014503">
    <property type="entry name" value="Clavaminate_syn-like"/>
</dbReference>
<evidence type="ECO:0000256" key="5">
    <source>
        <dbReference type="ARBA" id="ARBA00023004"/>
    </source>
</evidence>
<evidence type="ECO:0000313" key="8">
    <source>
        <dbReference type="EMBL" id="MEU5713233.1"/>
    </source>
</evidence>
<dbReference type="InterPro" id="IPR042098">
    <property type="entry name" value="TauD-like_sf"/>
</dbReference>